<feature type="domain" description="ABM" evidence="1">
    <location>
        <begin position="17"/>
        <end position="70"/>
    </location>
</feature>
<dbReference type="Gene3D" id="3.30.70.100">
    <property type="match status" value="2"/>
</dbReference>
<dbReference type="Pfam" id="PF03992">
    <property type="entry name" value="ABM"/>
    <property type="match status" value="1"/>
</dbReference>
<evidence type="ECO:0000313" key="3">
    <source>
        <dbReference type="Proteomes" id="UP001390339"/>
    </source>
</evidence>
<reference evidence="2 3" key="1">
    <citation type="journal article" date="2024" name="IMA Fungus">
        <title>Apiospora arundinis, a panoply of carbohydrate-active enzymes and secondary metabolites.</title>
        <authorList>
            <person name="Sorensen T."/>
            <person name="Petersen C."/>
            <person name="Muurmann A.T."/>
            <person name="Christiansen J.V."/>
            <person name="Brundto M.L."/>
            <person name="Overgaard C.K."/>
            <person name="Boysen A.T."/>
            <person name="Wollenberg R.D."/>
            <person name="Larsen T.O."/>
            <person name="Sorensen J.L."/>
            <person name="Nielsen K.L."/>
            <person name="Sondergaard T.E."/>
        </authorList>
    </citation>
    <scope>NUCLEOTIDE SEQUENCE [LARGE SCALE GENOMIC DNA]</scope>
    <source>
        <strain evidence="2 3">AAU 773</strain>
    </source>
</reference>
<dbReference type="InterPro" id="IPR007138">
    <property type="entry name" value="ABM_dom"/>
</dbReference>
<protein>
    <recommendedName>
        <fullName evidence="1">ABM domain-containing protein</fullName>
    </recommendedName>
</protein>
<dbReference type="InterPro" id="IPR011008">
    <property type="entry name" value="Dimeric_a/b-barrel"/>
</dbReference>
<gene>
    <name evidence="2" type="ORF">PGQ11_006157</name>
</gene>
<proteinExistence type="predicted"/>
<accession>A0ABR2ISL0</accession>
<evidence type="ECO:0000313" key="2">
    <source>
        <dbReference type="EMBL" id="KAK8867579.1"/>
    </source>
</evidence>
<keyword evidence="3" id="KW-1185">Reference proteome</keyword>
<evidence type="ECO:0000259" key="1">
    <source>
        <dbReference type="Pfam" id="PF03992"/>
    </source>
</evidence>
<sequence>MAPPVTEIVEFALPSSADVAAVFPDACKTLTQQPGCRAARYSVQHEDASKLVLYVDWDSISAHEAFAANADVYKPFLGHMLTFHNAADAGPLSAYHVAFDPPAKDVLDVAPAVEVLHLHFPVDYDLESEQETVRTISEFLAIARGAAGAGEGGMDLLVGPQAVGWAVEERVWKEEKVRVLVVMVGWRSVEAHMKYRDTDAFRESIGMIRGLKGMKGINVYHVACAKA</sequence>
<dbReference type="Proteomes" id="UP001390339">
    <property type="component" value="Unassembled WGS sequence"/>
</dbReference>
<dbReference type="EMBL" id="JAPCWZ010000004">
    <property type="protein sequence ID" value="KAK8867579.1"/>
    <property type="molecule type" value="Genomic_DNA"/>
</dbReference>
<name>A0ABR2ISL0_9PEZI</name>
<comment type="caution">
    <text evidence="2">The sequence shown here is derived from an EMBL/GenBank/DDBJ whole genome shotgun (WGS) entry which is preliminary data.</text>
</comment>
<dbReference type="SUPFAM" id="SSF54909">
    <property type="entry name" value="Dimeric alpha+beta barrel"/>
    <property type="match status" value="1"/>
</dbReference>
<organism evidence="2 3">
    <name type="scientific">Apiospora arundinis</name>
    <dbReference type="NCBI Taxonomy" id="335852"/>
    <lineage>
        <taxon>Eukaryota</taxon>
        <taxon>Fungi</taxon>
        <taxon>Dikarya</taxon>
        <taxon>Ascomycota</taxon>
        <taxon>Pezizomycotina</taxon>
        <taxon>Sordariomycetes</taxon>
        <taxon>Xylariomycetidae</taxon>
        <taxon>Amphisphaeriales</taxon>
        <taxon>Apiosporaceae</taxon>
        <taxon>Apiospora</taxon>
    </lineage>
</organism>